<dbReference type="GO" id="GO:0016020">
    <property type="term" value="C:membrane"/>
    <property type="evidence" value="ECO:0007669"/>
    <property type="project" value="InterPro"/>
</dbReference>
<organism evidence="13 14">
    <name type="scientific">Halosaccharopolyspora lacisalsi</name>
    <dbReference type="NCBI Taxonomy" id="1000566"/>
    <lineage>
        <taxon>Bacteria</taxon>
        <taxon>Bacillati</taxon>
        <taxon>Actinomycetota</taxon>
        <taxon>Actinomycetes</taxon>
        <taxon>Pseudonocardiales</taxon>
        <taxon>Pseudonocardiaceae</taxon>
        <taxon>Halosaccharopolyspora</taxon>
    </lineage>
</organism>
<comment type="catalytic activity">
    <reaction evidence="1">
        <text>ATP + protein L-histidine = ADP + protein N-phospho-L-histidine.</text>
        <dbReference type="EC" id="2.7.13.3"/>
    </reaction>
</comment>
<keyword evidence="14" id="KW-1185">Reference proteome</keyword>
<keyword evidence="10" id="KW-1133">Transmembrane helix</keyword>
<evidence type="ECO:0000256" key="7">
    <source>
        <dbReference type="ARBA" id="ARBA00022840"/>
    </source>
</evidence>
<dbReference type="SUPFAM" id="SSF55874">
    <property type="entry name" value="ATPase domain of HSP90 chaperone/DNA topoisomerase II/histidine kinase"/>
    <property type="match status" value="1"/>
</dbReference>
<evidence type="ECO:0000256" key="5">
    <source>
        <dbReference type="ARBA" id="ARBA00022741"/>
    </source>
</evidence>
<feature type="domain" description="Histidine kinase/HSP90-like ATPase" evidence="11">
    <location>
        <begin position="304"/>
        <end position="401"/>
    </location>
</feature>
<keyword evidence="4" id="KW-0808">Transferase</keyword>
<keyword evidence="10" id="KW-0472">Membrane</keyword>
<evidence type="ECO:0000313" key="14">
    <source>
        <dbReference type="Proteomes" id="UP000569329"/>
    </source>
</evidence>
<comment type="caution">
    <text evidence="13">The sequence shown here is derived from an EMBL/GenBank/DDBJ whole genome shotgun (WGS) entry which is preliminary data.</text>
</comment>
<protein>
    <recommendedName>
        <fullName evidence="2">histidine kinase</fullName>
        <ecNumber evidence="2">2.7.13.3</ecNumber>
    </recommendedName>
</protein>
<dbReference type="InterPro" id="IPR003594">
    <property type="entry name" value="HATPase_dom"/>
</dbReference>
<evidence type="ECO:0000256" key="8">
    <source>
        <dbReference type="ARBA" id="ARBA00023012"/>
    </source>
</evidence>
<dbReference type="AlphaFoldDB" id="A0A839DUT8"/>
<dbReference type="PANTHER" id="PTHR24421">
    <property type="entry name" value="NITRATE/NITRITE SENSOR PROTEIN NARX-RELATED"/>
    <property type="match status" value="1"/>
</dbReference>
<dbReference type="RefSeq" id="WP_182545027.1">
    <property type="nucleotide sequence ID" value="NZ_JACGWZ010000004.1"/>
</dbReference>
<dbReference type="EC" id="2.7.13.3" evidence="2"/>
<dbReference type="Pfam" id="PF07730">
    <property type="entry name" value="HisKA_3"/>
    <property type="match status" value="1"/>
</dbReference>
<dbReference type="CDD" id="cd16917">
    <property type="entry name" value="HATPase_UhpB-NarQ-NarX-like"/>
    <property type="match status" value="1"/>
</dbReference>
<accession>A0A839DUT8</accession>
<gene>
    <name evidence="13" type="ORF">FHX42_003118</name>
</gene>
<name>A0A839DUT8_9PSEU</name>
<dbReference type="Pfam" id="PF02518">
    <property type="entry name" value="HATPase_c"/>
    <property type="match status" value="1"/>
</dbReference>
<evidence type="ECO:0000256" key="1">
    <source>
        <dbReference type="ARBA" id="ARBA00000085"/>
    </source>
</evidence>
<evidence type="ECO:0000256" key="4">
    <source>
        <dbReference type="ARBA" id="ARBA00022679"/>
    </source>
</evidence>
<keyword evidence="10" id="KW-0812">Transmembrane</keyword>
<evidence type="ECO:0000259" key="12">
    <source>
        <dbReference type="Pfam" id="PF07730"/>
    </source>
</evidence>
<dbReference type="GO" id="GO:0000155">
    <property type="term" value="F:phosphorelay sensor kinase activity"/>
    <property type="evidence" value="ECO:0007669"/>
    <property type="project" value="InterPro"/>
</dbReference>
<keyword evidence="8" id="KW-0902">Two-component regulatory system</keyword>
<dbReference type="Gene3D" id="3.30.565.10">
    <property type="entry name" value="Histidine kinase-like ATPase, C-terminal domain"/>
    <property type="match status" value="1"/>
</dbReference>
<proteinExistence type="predicted"/>
<keyword evidence="6 13" id="KW-0418">Kinase</keyword>
<evidence type="ECO:0000259" key="11">
    <source>
        <dbReference type="Pfam" id="PF02518"/>
    </source>
</evidence>
<feature type="transmembrane region" description="Helical" evidence="10">
    <location>
        <begin position="127"/>
        <end position="145"/>
    </location>
</feature>
<evidence type="ECO:0000256" key="9">
    <source>
        <dbReference type="SAM" id="MobiDB-lite"/>
    </source>
</evidence>
<dbReference type="InterPro" id="IPR036890">
    <property type="entry name" value="HATPase_C_sf"/>
</dbReference>
<dbReference type="Proteomes" id="UP000569329">
    <property type="component" value="Unassembled WGS sequence"/>
</dbReference>
<feature type="domain" description="Signal transduction histidine kinase subgroup 3 dimerisation and phosphoacceptor" evidence="12">
    <location>
        <begin position="180"/>
        <end position="246"/>
    </location>
</feature>
<dbReference type="EMBL" id="JACGWZ010000004">
    <property type="protein sequence ID" value="MBA8825752.1"/>
    <property type="molecule type" value="Genomic_DNA"/>
</dbReference>
<dbReference type="InterPro" id="IPR011712">
    <property type="entry name" value="Sig_transdc_His_kin_sub3_dim/P"/>
</dbReference>
<evidence type="ECO:0000256" key="2">
    <source>
        <dbReference type="ARBA" id="ARBA00012438"/>
    </source>
</evidence>
<keyword evidence="5" id="KW-0547">Nucleotide-binding</keyword>
<evidence type="ECO:0000256" key="3">
    <source>
        <dbReference type="ARBA" id="ARBA00022553"/>
    </source>
</evidence>
<dbReference type="InterPro" id="IPR050482">
    <property type="entry name" value="Sensor_HK_TwoCompSys"/>
</dbReference>
<evidence type="ECO:0000256" key="10">
    <source>
        <dbReference type="SAM" id="Phobius"/>
    </source>
</evidence>
<keyword evidence="7" id="KW-0067">ATP-binding</keyword>
<dbReference type="GO" id="GO:0046983">
    <property type="term" value="F:protein dimerization activity"/>
    <property type="evidence" value="ECO:0007669"/>
    <property type="project" value="InterPro"/>
</dbReference>
<feature type="transmembrane region" description="Helical" evidence="10">
    <location>
        <begin position="86"/>
        <end position="115"/>
    </location>
</feature>
<feature type="transmembrane region" description="Helical" evidence="10">
    <location>
        <begin position="6"/>
        <end position="31"/>
    </location>
</feature>
<feature type="region of interest" description="Disordered" evidence="9">
    <location>
        <begin position="244"/>
        <end position="268"/>
    </location>
</feature>
<dbReference type="Gene3D" id="1.20.5.1930">
    <property type="match status" value="1"/>
</dbReference>
<feature type="transmembrane region" description="Helical" evidence="10">
    <location>
        <begin position="61"/>
        <end position="79"/>
    </location>
</feature>
<dbReference type="GO" id="GO:0005524">
    <property type="term" value="F:ATP binding"/>
    <property type="evidence" value="ECO:0007669"/>
    <property type="project" value="UniProtKB-KW"/>
</dbReference>
<sequence>MSNTAVSRAFLIDLGLVSAFAGSHLLVLVLGPHAPGTLWWWPLLLSVPATATLLVRRYLPWSGLVVLLAVTIGFTWLTVPVGLLNLAILVAVYSVCLRTGLAGAVGAAALAMLWPALRVPAMEVGEAVFEIVGSVVNLVMVVGWGRAMRMKHRQADQLTQTIALLDRTRDQLATEAATVERSRIAREFHDIVSHNLSVVALRTGVARSLVDRDPEHARQTLGELERTSRTALDEMRHLLGVLREPAETVRADSAPDPTDTDSRSAPGLHQVDELIESVRGTGVVWRIDRRGVPRDLGAAVGMTAYRIVQEAVTNVLKHAASGNARVLLEYGSTTVRIEVTNHVTDPCGAAGTQRGTAEEHDSHSTGHGLIGLRERVGLLGGTLTAHPVAKGFHLSAVLPFPETSDPGAN</sequence>
<reference evidence="13 14" key="1">
    <citation type="submission" date="2020-07" db="EMBL/GenBank/DDBJ databases">
        <title>Sequencing the genomes of 1000 actinobacteria strains.</title>
        <authorList>
            <person name="Klenk H.-P."/>
        </authorList>
    </citation>
    <scope>NUCLEOTIDE SEQUENCE [LARGE SCALE GENOMIC DNA]</scope>
    <source>
        <strain evidence="13 14">DSM 45975</strain>
    </source>
</reference>
<keyword evidence="3" id="KW-0597">Phosphoprotein</keyword>
<dbReference type="PANTHER" id="PTHR24421:SF10">
    <property type="entry name" value="NITRATE_NITRITE SENSOR PROTEIN NARQ"/>
    <property type="match status" value="1"/>
</dbReference>
<evidence type="ECO:0000256" key="6">
    <source>
        <dbReference type="ARBA" id="ARBA00022777"/>
    </source>
</evidence>
<evidence type="ECO:0000313" key="13">
    <source>
        <dbReference type="EMBL" id="MBA8825752.1"/>
    </source>
</evidence>